<gene>
    <name evidence="2" type="ORF">SAMN02745191_0823</name>
</gene>
<dbReference type="EMBL" id="FUWY01000002">
    <property type="protein sequence ID" value="SJZ52047.1"/>
    <property type="molecule type" value="Genomic_DNA"/>
</dbReference>
<evidence type="ECO:0000313" key="2">
    <source>
        <dbReference type="EMBL" id="SJZ52047.1"/>
    </source>
</evidence>
<feature type="transmembrane region" description="Helical" evidence="1">
    <location>
        <begin position="69"/>
        <end position="90"/>
    </location>
</feature>
<proteinExistence type="predicted"/>
<feature type="transmembrane region" description="Helical" evidence="1">
    <location>
        <begin position="148"/>
        <end position="165"/>
    </location>
</feature>
<feature type="transmembrane region" description="Helical" evidence="1">
    <location>
        <begin position="96"/>
        <end position="115"/>
    </location>
</feature>
<protein>
    <submittedName>
        <fullName evidence="2">Uncharacterized membrane protein HdeD, DUF308 family</fullName>
    </submittedName>
</protein>
<feature type="transmembrane region" description="Helical" evidence="1">
    <location>
        <begin position="186"/>
        <end position="205"/>
    </location>
</feature>
<keyword evidence="1" id="KW-0472">Membrane</keyword>
<name>A0A1T4LBZ6_9FIRM</name>
<evidence type="ECO:0000256" key="1">
    <source>
        <dbReference type="SAM" id="Phobius"/>
    </source>
</evidence>
<keyword evidence="1" id="KW-1133">Transmembrane helix</keyword>
<organism evidence="2 3">
    <name type="scientific">Anaerorhabdus furcosa</name>
    <dbReference type="NCBI Taxonomy" id="118967"/>
    <lineage>
        <taxon>Bacteria</taxon>
        <taxon>Bacillati</taxon>
        <taxon>Bacillota</taxon>
        <taxon>Erysipelotrichia</taxon>
        <taxon>Erysipelotrichales</taxon>
        <taxon>Erysipelotrichaceae</taxon>
        <taxon>Anaerorhabdus</taxon>
    </lineage>
</organism>
<keyword evidence="3" id="KW-1185">Reference proteome</keyword>
<dbReference type="RefSeq" id="WP_078711255.1">
    <property type="nucleotide sequence ID" value="NZ_FUWY01000002.1"/>
</dbReference>
<sequence length="427" mass="49196">MKNKSKVIPLIQNIIVSLFFLSIGILFFINYESIWIALYVLTVIGLTLLGLSQLWDFIKGRKTKSIIDYFPMLSSFGFAIFIFVFPINFFRFVHFVIGWWILINAIIGFINFIVYRRDSLRGASWVFIKSLIDLIFALTLILSPRNKLWILSLFAGLYFIFYGLISTSQSIKDVLPDNTKNKVRRHLTISAPVLLAALIPQHFFFSIKEMVKQNKMLLDTNPYDDSLSDLEVFIYLKESGPESLGHVDIALQDKIYSYGCHDPENRELFGTLGDGVLIISDRNSFIQNAIEHDGKTIIGYKIKLTDTQKEIIQKRLDALLDRTVEWKPKAQIDIENHVDPTQDIDYASRVYKNCKASMYKFTPGKFKTYFVFSTNCVLLADYLIRTPELDLIKTSGIVTPGSYISFLNQELAREKSLVTERTIYQIK</sequence>
<dbReference type="AlphaFoldDB" id="A0A1T4LBZ6"/>
<feature type="transmembrane region" description="Helical" evidence="1">
    <location>
        <begin position="7"/>
        <end position="29"/>
    </location>
</feature>
<reference evidence="3" key="1">
    <citation type="submission" date="2017-02" db="EMBL/GenBank/DDBJ databases">
        <authorList>
            <person name="Varghese N."/>
            <person name="Submissions S."/>
        </authorList>
    </citation>
    <scope>NUCLEOTIDE SEQUENCE [LARGE SCALE GENOMIC DNA]</scope>
    <source>
        <strain evidence="3">ATCC 25662</strain>
    </source>
</reference>
<accession>A0A1T4LBZ6</accession>
<dbReference type="OrthoDB" id="9767116at2"/>
<evidence type="ECO:0000313" key="3">
    <source>
        <dbReference type="Proteomes" id="UP000243297"/>
    </source>
</evidence>
<dbReference type="Proteomes" id="UP000243297">
    <property type="component" value="Unassembled WGS sequence"/>
</dbReference>
<feature type="transmembrane region" description="Helical" evidence="1">
    <location>
        <begin position="122"/>
        <end position="142"/>
    </location>
</feature>
<keyword evidence="1" id="KW-0812">Transmembrane</keyword>
<dbReference type="STRING" id="118967.SAMN02745191_0823"/>
<feature type="transmembrane region" description="Helical" evidence="1">
    <location>
        <begin position="35"/>
        <end position="57"/>
    </location>
</feature>